<dbReference type="InterPro" id="IPR009057">
    <property type="entry name" value="Homeodomain-like_sf"/>
</dbReference>
<dbReference type="OrthoDB" id="9799345at2"/>
<evidence type="ECO:0000256" key="1">
    <source>
        <dbReference type="ARBA" id="ARBA00023015"/>
    </source>
</evidence>
<dbReference type="SUPFAM" id="SSF46689">
    <property type="entry name" value="Homeodomain-like"/>
    <property type="match status" value="1"/>
</dbReference>
<dbReference type="InterPro" id="IPR035418">
    <property type="entry name" value="AraC-bd_2"/>
</dbReference>
<keyword evidence="2" id="KW-0238">DNA-binding</keyword>
<dbReference type="GO" id="GO:0003700">
    <property type="term" value="F:DNA-binding transcription factor activity"/>
    <property type="evidence" value="ECO:0007669"/>
    <property type="project" value="InterPro"/>
</dbReference>
<organism evidence="5 6">
    <name type="scientific">Actinacidiphila yanglinensis</name>
    <dbReference type="NCBI Taxonomy" id="310779"/>
    <lineage>
        <taxon>Bacteria</taxon>
        <taxon>Bacillati</taxon>
        <taxon>Actinomycetota</taxon>
        <taxon>Actinomycetes</taxon>
        <taxon>Kitasatosporales</taxon>
        <taxon>Streptomycetaceae</taxon>
        <taxon>Actinacidiphila</taxon>
    </lineage>
</organism>
<evidence type="ECO:0000256" key="3">
    <source>
        <dbReference type="ARBA" id="ARBA00023163"/>
    </source>
</evidence>
<dbReference type="InterPro" id="IPR050204">
    <property type="entry name" value="AraC_XylS_family_regulators"/>
</dbReference>
<dbReference type="EMBL" id="FNVU01000008">
    <property type="protein sequence ID" value="SEG69002.1"/>
    <property type="molecule type" value="Genomic_DNA"/>
</dbReference>
<feature type="domain" description="HTH araC/xylS-type" evidence="4">
    <location>
        <begin position="207"/>
        <end position="309"/>
    </location>
</feature>
<evidence type="ECO:0000313" key="5">
    <source>
        <dbReference type="EMBL" id="SEG69002.1"/>
    </source>
</evidence>
<dbReference type="AlphaFoldDB" id="A0A1H6C7X1"/>
<keyword evidence="1" id="KW-0805">Transcription regulation</keyword>
<dbReference type="Gene3D" id="1.10.10.60">
    <property type="entry name" value="Homeodomain-like"/>
    <property type="match status" value="1"/>
</dbReference>
<dbReference type="PROSITE" id="PS01124">
    <property type="entry name" value="HTH_ARAC_FAMILY_2"/>
    <property type="match status" value="1"/>
</dbReference>
<keyword evidence="6" id="KW-1185">Reference proteome</keyword>
<dbReference type="RefSeq" id="WP_160145069.1">
    <property type="nucleotide sequence ID" value="NZ_FNVU01000008.1"/>
</dbReference>
<dbReference type="GO" id="GO:0043565">
    <property type="term" value="F:sequence-specific DNA binding"/>
    <property type="evidence" value="ECO:0007669"/>
    <property type="project" value="InterPro"/>
</dbReference>
<dbReference type="SMART" id="SM00342">
    <property type="entry name" value="HTH_ARAC"/>
    <property type="match status" value="1"/>
</dbReference>
<accession>A0A1H6C7X1</accession>
<name>A0A1H6C7X1_9ACTN</name>
<dbReference type="PANTHER" id="PTHR46796">
    <property type="entry name" value="HTH-TYPE TRANSCRIPTIONAL ACTIVATOR RHAS-RELATED"/>
    <property type="match status" value="1"/>
</dbReference>
<dbReference type="PANTHER" id="PTHR46796:SF6">
    <property type="entry name" value="ARAC SUBFAMILY"/>
    <property type="match status" value="1"/>
</dbReference>
<proteinExistence type="predicted"/>
<evidence type="ECO:0000259" key="4">
    <source>
        <dbReference type="PROSITE" id="PS01124"/>
    </source>
</evidence>
<gene>
    <name evidence="5" type="ORF">SAMN05216223_108142</name>
</gene>
<dbReference type="Pfam" id="PF14525">
    <property type="entry name" value="AraC_binding_2"/>
    <property type="match status" value="1"/>
</dbReference>
<dbReference type="Proteomes" id="UP000236754">
    <property type="component" value="Unassembled WGS sequence"/>
</dbReference>
<dbReference type="Pfam" id="PF12833">
    <property type="entry name" value="HTH_18"/>
    <property type="match status" value="1"/>
</dbReference>
<evidence type="ECO:0000256" key="2">
    <source>
        <dbReference type="ARBA" id="ARBA00023125"/>
    </source>
</evidence>
<protein>
    <submittedName>
        <fullName evidence="5">Transcriptional regulator, AraC family</fullName>
    </submittedName>
</protein>
<keyword evidence="3" id="KW-0804">Transcription</keyword>
<dbReference type="InterPro" id="IPR018060">
    <property type="entry name" value="HTH_AraC"/>
</dbReference>
<reference evidence="5 6" key="1">
    <citation type="submission" date="2016-10" db="EMBL/GenBank/DDBJ databases">
        <authorList>
            <person name="de Groot N.N."/>
        </authorList>
    </citation>
    <scope>NUCLEOTIDE SEQUENCE [LARGE SCALE GENOMIC DNA]</scope>
    <source>
        <strain evidence="5 6">CGMCC 4.2023</strain>
    </source>
</reference>
<sequence>MKTRITAARLDRQDDLQAAASSLLVPLTVTAPGDTPFWASVEAAAAGPAVIARISGAAHTVARQARAISSTDRELVKVVLFDRGHALAAQDGRQQAVRSGEWAVLDTTRPYALAVPEPCAVLAVGLPRGRLGPYAGTLARRTAQPLPSGRGVRGVMRALLRGVDEHIDGDLPATSGAHLADALTALLIAVYADTTAERADVPCDLTERIIGFTRANLADPGLSVESVARVHGISPRHLHQLFRRAGGRTFAAWVRHERLLRVHRDLADPALRHLTTAVIGARSGLHDPSHLSRALRAEFGRTPSEIRRTGGAGPGTG</sequence>
<evidence type="ECO:0000313" key="6">
    <source>
        <dbReference type="Proteomes" id="UP000236754"/>
    </source>
</evidence>